<dbReference type="Proteomes" id="UP000244906">
    <property type="component" value="Unassembled WGS sequence"/>
</dbReference>
<dbReference type="InterPro" id="IPR010134">
    <property type="entry name" value="PHA_reg_PhaR"/>
</dbReference>
<dbReference type="NCBIfam" id="TIGR01848">
    <property type="entry name" value="PHA_reg_PhaR"/>
    <property type="match status" value="1"/>
</dbReference>
<keyword evidence="4" id="KW-1185">Reference proteome</keyword>
<feature type="domain" description="PHA accumulation regulator DNA-binding N-terminal" evidence="2">
    <location>
        <begin position="9"/>
        <end position="68"/>
    </location>
</feature>
<name>A0A2V1GU12_9GAMM</name>
<evidence type="ECO:0000313" key="4">
    <source>
        <dbReference type="Proteomes" id="UP000244906"/>
    </source>
</evidence>
<evidence type="ECO:0000259" key="2">
    <source>
        <dbReference type="Pfam" id="PF07879"/>
    </source>
</evidence>
<dbReference type="InterPro" id="IPR012909">
    <property type="entry name" value="PHA_DNA-bd_N"/>
</dbReference>
<dbReference type="EMBL" id="QDDL01000004">
    <property type="protein sequence ID" value="PVZ68810.1"/>
    <property type="molecule type" value="Genomic_DNA"/>
</dbReference>
<dbReference type="RefSeq" id="WP_116687195.1">
    <property type="nucleotide sequence ID" value="NZ_CAWNYD010000004.1"/>
</dbReference>
<dbReference type="AlphaFoldDB" id="A0A2V1GU12"/>
<dbReference type="InterPro" id="IPR007897">
    <property type="entry name" value="PHB_accumulat"/>
</dbReference>
<evidence type="ECO:0000259" key="1">
    <source>
        <dbReference type="Pfam" id="PF05233"/>
    </source>
</evidence>
<proteinExistence type="predicted"/>
<gene>
    <name evidence="3" type="primary">phaR</name>
    <name evidence="3" type="ORF">DC094_11165</name>
</gene>
<dbReference type="Pfam" id="PF05233">
    <property type="entry name" value="PHB_acc"/>
    <property type="match status" value="1"/>
</dbReference>
<feature type="domain" description="PHB accumulation regulatory" evidence="1">
    <location>
        <begin position="73"/>
        <end position="112"/>
    </location>
</feature>
<reference evidence="3 4" key="1">
    <citation type="submission" date="2018-04" db="EMBL/GenBank/DDBJ databases">
        <title>Thalassorhabdus spongiae gen. nov., sp. nov., isolated from a marine sponge in South-West Iceland.</title>
        <authorList>
            <person name="Knobloch S."/>
            <person name="Daussin A."/>
            <person name="Johannsson R."/>
            <person name="Marteinsson V.T."/>
        </authorList>
    </citation>
    <scope>NUCLEOTIDE SEQUENCE [LARGE SCALE GENOMIC DNA]</scope>
    <source>
        <strain evidence="3 4">Hp12</strain>
    </source>
</reference>
<protein>
    <submittedName>
        <fullName evidence="3">Polyhydroxyalkanoate synthesis repressor PhaR</fullName>
    </submittedName>
</protein>
<sequence>MTEQPSHRIIKKYPNRRLYDTTESRYITIEAVRQLVLDRVPFKIIGTKNGEDLTHTVLLQIISEQEDSGHPVFSTEVLENVIRSYGNSMQDGMRDFLDQSMNFFVGQQQQFQQDLNRQVNQAIDTPLKVAQEITERNFEMWTQFQNSLFSTNKKDDTKDGK</sequence>
<comment type="caution">
    <text evidence="3">The sequence shown here is derived from an EMBL/GenBank/DDBJ whole genome shotgun (WGS) entry which is preliminary data.</text>
</comment>
<accession>A0A2V1GU12</accession>
<organism evidence="3 4">
    <name type="scientific">Pelagibaculum spongiae</name>
    <dbReference type="NCBI Taxonomy" id="2080658"/>
    <lineage>
        <taxon>Bacteria</taxon>
        <taxon>Pseudomonadati</taxon>
        <taxon>Pseudomonadota</taxon>
        <taxon>Gammaproteobacteria</taxon>
        <taxon>Oceanospirillales</taxon>
        <taxon>Pelagibaculum</taxon>
    </lineage>
</organism>
<dbReference type="OrthoDB" id="9795345at2"/>
<dbReference type="Pfam" id="PF07879">
    <property type="entry name" value="PHB_acc_N"/>
    <property type="match status" value="1"/>
</dbReference>
<evidence type="ECO:0000313" key="3">
    <source>
        <dbReference type="EMBL" id="PVZ68810.1"/>
    </source>
</evidence>
<dbReference type="GO" id="GO:0006355">
    <property type="term" value="P:regulation of DNA-templated transcription"/>
    <property type="evidence" value="ECO:0007669"/>
    <property type="project" value="InterPro"/>
</dbReference>